<reference evidence="2" key="2">
    <citation type="submission" date="2025-08" db="UniProtKB">
        <authorList>
            <consortium name="Ensembl"/>
        </authorList>
    </citation>
    <scope>IDENTIFICATION</scope>
</reference>
<reference evidence="2" key="3">
    <citation type="submission" date="2025-09" db="UniProtKB">
        <authorList>
            <consortium name="Ensembl"/>
        </authorList>
    </citation>
    <scope>IDENTIFICATION</scope>
</reference>
<dbReference type="Ensembl" id="ENSSORT00005012250.1">
    <property type="protein sequence ID" value="ENSSORP00005011863.1"/>
    <property type="gene ID" value="ENSSORG00005006307.1"/>
</dbReference>
<keyword evidence="3" id="KW-1185">Reference proteome</keyword>
<dbReference type="AlphaFoldDB" id="A0A672Z5D0"/>
<dbReference type="InterPro" id="IPR001315">
    <property type="entry name" value="CARD"/>
</dbReference>
<proteinExistence type="predicted"/>
<accession>A0A672Z5D0</accession>
<name>A0A672Z5D0_9TELE</name>
<dbReference type="Gene3D" id="1.10.533.10">
    <property type="entry name" value="Death Domain, Fas"/>
    <property type="match status" value="1"/>
</dbReference>
<dbReference type="PROSITE" id="PS50209">
    <property type="entry name" value="CARD"/>
    <property type="match status" value="1"/>
</dbReference>
<evidence type="ECO:0000313" key="3">
    <source>
        <dbReference type="Proteomes" id="UP000472271"/>
    </source>
</evidence>
<protein>
    <recommendedName>
        <fullName evidence="1">CARD domain-containing protein</fullName>
    </recommendedName>
</protein>
<organism evidence="2 3">
    <name type="scientific">Sphaeramia orbicularis</name>
    <name type="common">orbiculate cardinalfish</name>
    <dbReference type="NCBI Taxonomy" id="375764"/>
    <lineage>
        <taxon>Eukaryota</taxon>
        <taxon>Metazoa</taxon>
        <taxon>Chordata</taxon>
        <taxon>Craniata</taxon>
        <taxon>Vertebrata</taxon>
        <taxon>Euteleostomi</taxon>
        <taxon>Actinopterygii</taxon>
        <taxon>Neopterygii</taxon>
        <taxon>Teleostei</taxon>
        <taxon>Neoteleostei</taxon>
        <taxon>Acanthomorphata</taxon>
        <taxon>Gobiaria</taxon>
        <taxon>Kurtiformes</taxon>
        <taxon>Apogonoidei</taxon>
        <taxon>Apogonidae</taxon>
        <taxon>Apogoninae</taxon>
        <taxon>Sphaeramia</taxon>
    </lineage>
</organism>
<dbReference type="GO" id="GO:0042981">
    <property type="term" value="P:regulation of apoptotic process"/>
    <property type="evidence" value="ECO:0007669"/>
    <property type="project" value="InterPro"/>
</dbReference>
<reference evidence="2" key="1">
    <citation type="submission" date="2019-06" db="EMBL/GenBank/DDBJ databases">
        <authorList>
            <consortium name="Wellcome Sanger Institute Data Sharing"/>
        </authorList>
    </citation>
    <scope>NUCLEOTIDE SEQUENCE [LARGE SCALE GENOMIC DNA]</scope>
</reference>
<dbReference type="SUPFAM" id="SSF47986">
    <property type="entry name" value="DEATH domain"/>
    <property type="match status" value="1"/>
</dbReference>
<dbReference type="InterPro" id="IPR011029">
    <property type="entry name" value="DEATH-like_dom_sf"/>
</dbReference>
<dbReference type="Proteomes" id="UP000472271">
    <property type="component" value="Chromosome 11"/>
</dbReference>
<evidence type="ECO:0000259" key="1">
    <source>
        <dbReference type="PROSITE" id="PS50209"/>
    </source>
</evidence>
<sequence>MEQKKKSYEKWTYDEAHLTDQSKFVERVSISVVFELLEHLLHHGILNTEEWASFRKEFPRADMARLLFDLVMKKGCAETMMDHLKEIDPFLYESLGLP</sequence>
<feature type="domain" description="CARD" evidence="1">
    <location>
        <begin position="23"/>
        <end position="75"/>
    </location>
</feature>
<evidence type="ECO:0000313" key="2">
    <source>
        <dbReference type="Ensembl" id="ENSSORP00005011863.1"/>
    </source>
</evidence>
<dbReference type="InParanoid" id="A0A672Z5D0"/>
<dbReference type="Pfam" id="PF00619">
    <property type="entry name" value="CARD"/>
    <property type="match status" value="1"/>
</dbReference>